<proteinExistence type="inferred from homology"/>
<dbReference type="UniPathway" id="UPA00031">
    <property type="reaction ID" value="UER00009"/>
</dbReference>
<dbReference type="GO" id="GO:0000162">
    <property type="term" value="P:L-tryptophan biosynthetic process"/>
    <property type="evidence" value="ECO:0007669"/>
    <property type="project" value="TreeGrafter"/>
</dbReference>
<comment type="pathway">
    <text evidence="3 12 14">Amino-acid biosynthesis; L-histidine biosynthesis; L-histidine from 5-phospho-alpha-D-ribose 1-diphosphate: step 4/9.</text>
</comment>
<organism evidence="15 16">
    <name type="scientific">Euzebya pacifica</name>
    <dbReference type="NCBI Taxonomy" id="1608957"/>
    <lineage>
        <taxon>Bacteria</taxon>
        <taxon>Bacillati</taxon>
        <taxon>Actinomycetota</taxon>
        <taxon>Nitriliruptoria</taxon>
        <taxon>Euzebyales</taxon>
    </lineage>
</organism>
<evidence type="ECO:0000256" key="8">
    <source>
        <dbReference type="ARBA" id="ARBA00022605"/>
    </source>
</evidence>
<keyword evidence="10 12" id="KW-0413">Isomerase</keyword>
<comment type="subcellular location">
    <subcellularLocation>
        <location evidence="2 12 14">Cytoplasm</location>
    </subcellularLocation>
</comment>
<evidence type="ECO:0000256" key="1">
    <source>
        <dbReference type="ARBA" id="ARBA00000901"/>
    </source>
</evidence>
<dbReference type="InterPro" id="IPR013785">
    <property type="entry name" value="Aldolase_TIM"/>
</dbReference>
<evidence type="ECO:0000313" key="16">
    <source>
        <dbReference type="Proteomes" id="UP000264006"/>
    </source>
</evidence>
<evidence type="ECO:0000256" key="6">
    <source>
        <dbReference type="ARBA" id="ARBA00018464"/>
    </source>
</evidence>
<dbReference type="PANTHER" id="PTHR43090:SF2">
    <property type="entry name" value="1-(5-PHOSPHORIBOSYL)-5-[(5-PHOSPHORIBOSYLAMINO)METHYLIDENEAMINO] IMIDAZOLE-4-CARBOXAMIDE ISOMERASE"/>
    <property type="match status" value="1"/>
</dbReference>
<evidence type="ECO:0000256" key="9">
    <source>
        <dbReference type="ARBA" id="ARBA00023102"/>
    </source>
</evidence>
<keyword evidence="8 12" id="KW-0028">Amino-acid biosynthesis</keyword>
<dbReference type="SUPFAM" id="SSF51366">
    <property type="entry name" value="Ribulose-phoshate binding barrel"/>
    <property type="match status" value="1"/>
</dbReference>
<protein>
    <recommendedName>
        <fullName evidence="6 12">1-(5-phosphoribosyl)-5-[(5-phosphoribosylamino)methylideneamino] imidazole-4-carboxamide isomerase</fullName>
        <ecNumber evidence="5 12">5.3.1.16</ecNumber>
    </recommendedName>
    <alternativeName>
        <fullName evidence="11 12">Phosphoribosylformimino-5-aminoimidazole carboxamide ribotide isomerase</fullName>
    </alternativeName>
</protein>
<dbReference type="OrthoDB" id="9807749at2"/>
<dbReference type="AlphaFoldDB" id="A0A346XZA2"/>
<reference evidence="15 16" key="1">
    <citation type="submission" date="2018-09" db="EMBL/GenBank/DDBJ databases">
        <title>Complete genome sequence of Euzebya sp. DY32-46 isolated from seawater of Pacific Ocean.</title>
        <authorList>
            <person name="Xu L."/>
            <person name="Wu Y.-H."/>
            <person name="Xu X.-W."/>
        </authorList>
    </citation>
    <scope>NUCLEOTIDE SEQUENCE [LARGE SCALE GENOMIC DNA]</scope>
    <source>
        <strain evidence="15 16">DY32-46</strain>
    </source>
</reference>
<dbReference type="RefSeq" id="WP_114592021.1">
    <property type="nucleotide sequence ID" value="NZ_CP031165.1"/>
</dbReference>
<dbReference type="GO" id="GO:0000105">
    <property type="term" value="P:L-histidine biosynthetic process"/>
    <property type="evidence" value="ECO:0007669"/>
    <property type="project" value="UniProtKB-UniRule"/>
</dbReference>
<evidence type="ECO:0000313" key="15">
    <source>
        <dbReference type="EMBL" id="AXV07549.1"/>
    </source>
</evidence>
<evidence type="ECO:0000256" key="12">
    <source>
        <dbReference type="HAMAP-Rule" id="MF_01014"/>
    </source>
</evidence>
<dbReference type="KEGG" id="euz:DVS28_a2870"/>
<evidence type="ECO:0000256" key="3">
    <source>
        <dbReference type="ARBA" id="ARBA00005133"/>
    </source>
</evidence>
<dbReference type="Proteomes" id="UP000264006">
    <property type="component" value="Chromosome"/>
</dbReference>
<keyword evidence="9 12" id="KW-0368">Histidine biosynthesis</keyword>
<dbReference type="PANTHER" id="PTHR43090">
    <property type="entry name" value="1-(5-PHOSPHORIBOSYL)-5-[(5-PHOSPHORIBOSYLAMINO)METHYLIDENEAMINO] IMIDAZOLE-4-CARBOXAMIDE ISOMERASE"/>
    <property type="match status" value="1"/>
</dbReference>
<dbReference type="InterPro" id="IPR006063">
    <property type="entry name" value="HisA_bact_arch"/>
</dbReference>
<dbReference type="InterPro" id="IPR023016">
    <property type="entry name" value="HisA/PriA"/>
</dbReference>
<comment type="similarity">
    <text evidence="4 12 13">Belongs to the HisA/HisF family.</text>
</comment>
<dbReference type="GO" id="GO:0003949">
    <property type="term" value="F:1-(5-phosphoribosyl)-5-[(5-phosphoribosylamino)methylideneamino]imidazole-4-carboxamide isomerase activity"/>
    <property type="evidence" value="ECO:0007669"/>
    <property type="project" value="UniProtKB-UniRule"/>
</dbReference>
<dbReference type="CDD" id="cd04732">
    <property type="entry name" value="HisA"/>
    <property type="match status" value="1"/>
</dbReference>
<evidence type="ECO:0000256" key="13">
    <source>
        <dbReference type="RuleBase" id="RU003657"/>
    </source>
</evidence>
<evidence type="ECO:0000256" key="7">
    <source>
        <dbReference type="ARBA" id="ARBA00022490"/>
    </source>
</evidence>
<feature type="active site" description="Proton donor" evidence="12">
    <location>
        <position position="131"/>
    </location>
</feature>
<dbReference type="GO" id="GO:0005737">
    <property type="term" value="C:cytoplasm"/>
    <property type="evidence" value="ECO:0007669"/>
    <property type="project" value="UniProtKB-SubCell"/>
</dbReference>
<evidence type="ECO:0000256" key="11">
    <source>
        <dbReference type="ARBA" id="ARBA00030547"/>
    </source>
</evidence>
<comment type="catalytic activity">
    <reaction evidence="1 12 14">
        <text>1-(5-phospho-beta-D-ribosyl)-5-[(5-phospho-beta-D-ribosylamino)methylideneamino]imidazole-4-carboxamide = 5-[(5-phospho-1-deoxy-D-ribulos-1-ylimino)methylamino]-1-(5-phospho-beta-D-ribosyl)imidazole-4-carboxamide</text>
        <dbReference type="Rhea" id="RHEA:15469"/>
        <dbReference type="ChEBI" id="CHEBI:58435"/>
        <dbReference type="ChEBI" id="CHEBI:58525"/>
        <dbReference type="EC" id="5.3.1.16"/>
    </reaction>
</comment>
<dbReference type="Gene3D" id="3.20.20.70">
    <property type="entry name" value="Aldolase class I"/>
    <property type="match status" value="1"/>
</dbReference>
<name>A0A346XZA2_9ACTN</name>
<evidence type="ECO:0000256" key="4">
    <source>
        <dbReference type="ARBA" id="ARBA00009667"/>
    </source>
</evidence>
<evidence type="ECO:0000256" key="10">
    <source>
        <dbReference type="ARBA" id="ARBA00023235"/>
    </source>
</evidence>
<evidence type="ECO:0000256" key="5">
    <source>
        <dbReference type="ARBA" id="ARBA00012550"/>
    </source>
</evidence>
<feature type="active site" description="Proton acceptor" evidence="12">
    <location>
        <position position="10"/>
    </location>
</feature>
<dbReference type="InterPro" id="IPR006062">
    <property type="entry name" value="His_biosynth"/>
</dbReference>
<dbReference type="InterPro" id="IPR044524">
    <property type="entry name" value="Isoase_HisA-like"/>
</dbReference>
<accession>A0A346XZA2</accession>
<dbReference type="NCBIfam" id="TIGR00007">
    <property type="entry name" value="1-(5-phosphoribosyl)-5-[(5-phosphoribosylamino)methylideneamino]imidazole-4-carboxamide isomerase"/>
    <property type="match status" value="1"/>
</dbReference>
<dbReference type="Pfam" id="PF00977">
    <property type="entry name" value="His_biosynth"/>
    <property type="match status" value="1"/>
</dbReference>
<dbReference type="EC" id="5.3.1.16" evidence="5 12"/>
<dbReference type="EMBL" id="CP031165">
    <property type="protein sequence ID" value="AXV07549.1"/>
    <property type="molecule type" value="Genomic_DNA"/>
</dbReference>
<dbReference type="FunFam" id="3.20.20.70:FF:000009">
    <property type="entry name" value="1-(5-phosphoribosyl)-5-[(5-phosphoribosylamino)methylideneamino] imidazole-4-carboxamide isomerase"/>
    <property type="match status" value="1"/>
</dbReference>
<keyword evidence="7 12" id="KW-0963">Cytoplasm</keyword>
<dbReference type="InterPro" id="IPR011060">
    <property type="entry name" value="RibuloseP-bd_barrel"/>
</dbReference>
<sequence length="241" mass="25453">MPLTLFPAVDIKDGRAVRLTQGKADAETVYDADPVAAAKRFADEGAEWLHVVDLDAAFTGEPRNRHLVADIVEATGVPVQASGGVRTIDDLDAAIGFGASRVVIGTMALEQPEFVRQALDAHGDKVAIGLDADGTTLKARGWVTEGGDLFDALAMFTEMGVARFVFTDIGRDGMLTGPNVERLVEVAEATTARVTASGGVSSLEDLKVLSTAHERVDAAIVGKALYADRFTLTEALELTRA</sequence>
<dbReference type="HAMAP" id="MF_01014">
    <property type="entry name" value="HisA"/>
    <property type="match status" value="1"/>
</dbReference>
<gene>
    <name evidence="12" type="primary">hisA</name>
    <name evidence="15" type="ORF">DVS28_a2870</name>
</gene>
<keyword evidence="16" id="KW-1185">Reference proteome</keyword>
<evidence type="ECO:0000256" key="14">
    <source>
        <dbReference type="RuleBase" id="RU003658"/>
    </source>
</evidence>
<evidence type="ECO:0000256" key="2">
    <source>
        <dbReference type="ARBA" id="ARBA00004496"/>
    </source>
</evidence>